<evidence type="ECO:0000313" key="3">
    <source>
        <dbReference type="Proteomes" id="UP000323337"/>
    </source>
</evidence>
<gene>
    <name evidence="2" type="ORF">FXF49_03495</name>
</gene>
<protein>
    <submittedName>
        <fullName evidence="2">Cytochrome oxidase subunit III</fullName>
    </submittedName>
</protein>
<keyword evidence="1" id="KW-0472">Membrane</keyword>
<organism evidence="2 3">
    <name type="scientific">Flexistipes sinusarabici</name>
    <dbReference type="NCBI Taxonomy" id="2352"/>
    <lineage>
        <taxon>Bacteria</taxon>
        <taxon>Pseudomonadati</taxon>
        <taxon>Deferribacterota</taxon>
        <taxon>Deferribacteres</taxon>
        <taxon>Deferribacterales</taxon>
        <taxon>Flexistipitaceae</taxon>
        <taxon>Flexistipes</taxon>
    </lineage>
</organism>
<evidence type="ECO:0000256" key="1">
    <source>
        <dbReference type="SAM" id="Phobius"/>
    </source>
</evidence>
<dbReference type="RefSeq" id="WP_303700519.1">
    <property type="nucleotide sequence ID" value="NZ_VSIV01000084.1"/>
</dbReference>
<feature type="transmembrane region" description="Helical" evidence="1">
    <location>
        <begin position="32"/>
        <end position="53"/>
    </location>
</feature>
<keyword evidence="1" id="KW-0812">Transmembrane</keyword>
<name>A0A5D0MPI5_FLESI</name>
<dbReference type="AlphaFoldDB" id="A0A5D0MPI5"/>
<feature type="transmembrane region" description="Helical" evidence="1">
    <location>
        <begin position="7"/>
        <end position="26"/>
    </location>
</feature>
<comment type="caution">
    <text evidence="2">The sequence shown here is derived from an EMBL/GenBank/DDBJ whole genome shotgun (WGS) entry which is preliminary data.</text>
</comment>
<proteinExistence type="predicted"/>
<reference evidence="2 3" key="1">
    <citation type="submission" date="2019-08" db="EMBL/GenBank/DDBJ databases">
        <title>Genomic characterization of a novel candidate phylum (ARYD3) from a high temperature, high salinity tertiary oil reservoir in north central Oklahoma, USA.</title>
        <authorList>
            <person name="Youssef N.H."/>
            <person name="Yadav A."/>
            <person name="Elshahed M.S."/>
        </authorList>
    </citation>
    <scope>NUCLEOTIDE SEQUENCE [LARGE SCALE GENOMIC DNA]</scope>
    <source>
        <strain evidence="2">ARYD1</strain>
    </source>
</reference>
<accession>A0A5D0MPI5</accession>
<sequence length="56" mass="6536">MSNERIYITGWFVFIISAVFFILSSLENDDPFAFWGGVSFLFACIIFLIPLLLRRK</sequence>
<evidence type="ECO:0000313" key="2">
    <source>
        <dbReference type="EMBL" id="TYB33945.1"/>
    </source>
</evidence>
<dbReference type="Proteomes" id="UP000323337">
    <property type="component" value="Unassembled WGS sequence"/>
</dbReference>
<keyword evidence="1" id="KW-1133">Transmembrane helix</keyword>
<dbReference type="EMBL" id="VSIV01000084">
    <property type="protein sequence ID" value="TYB33945.1"/>
    <property type="molecule type" value="Genomic_DNA"/>
</dbReference>